<dbReference type="PANTHER" id="PTHR45947">
    <property type="entry name" value="SULFOQUINOVOSYL TRANSFERASE SQD2"/>
    <property type="match status" value="1"/>
</dbReference>
<dbReference type="Pfam" id="PF00534">
    <property type="entry name" value="Glycos_transf_1"/>
    <property type="match status" value="1"/>
</dbReference>
<dbReference type="EMBL" id="JAGGKT010000034">
    <property type="protein sequence ID" value="MBP1934981.1"/>
    <property type="molecule type" value="Genomic_DNA"/>
</dbReference>
<proteinExistence type="predicted"/>
<feature type="domain" description="Glycosyltransferase subfamily 4-like N-terminal" evidence="2">
    <location>
        <begin position="2"/>
        <end position="146"/>
    </location>
</feature>
<evidence type="ECO:0000259" key="2">
    <source>
        <dbReference type="Pfam" id="PF13477"/>
    </source>
</evidence>
<keyword evidence="4" id="KW-1185">Reference proteome</keyword>
<accession>A0ABS4GXI6</accession>
<dbReference type="InterPro" id="IPR001296">
    <property type="entry name" value="Glyco_trans_1"/>
</dbReference>
<protein>
    <submittedName>
        <fullName evidence="3">Glycosyltransferase involved in cell wall biosynthesis</fullName>
    </submittedName>
</protein>
<feature type="domain" description="Glycosyl transferase family 1" evidence="1">
    <location>
        <begin position="181"/>
        <end position="345"/>
    </location>
</feature>
<dbReference type="Gene3D" id="3.40.50.2000">
    <property type="entry name" value="Glycogen Phosphorylase B"/>
    <property type="match status" value="2"/>
</dbReference>
<dbReference type="SUPFAM" id="SSF53756">
    <property type="entry name" value="UDP-Glycosyltransferase/glycogen phosphorylase"/>
    <property type="match status" value="1"/>
</dbReference>
<evidence type="ECO:0000313" key="3">
    <source>
        <dbReference type="EMBL" id="MBP1934981.1"/>
    </source>
</evidence>
<dbReference type="Pfam" id="PF13477">
    <property type="entry name" value="Glyco_trans_4_2"/>
    <property type="match status" value="1"/>
</dbReference>
<comment type="caution">
    <text evidence="3">The sequence shown here is derived from an EMBL/GenBank/DDBJ whole genome shotgun (WGS) entry which is preliminary data.</text>
</comment>
<organism evidence="3 4">
    <name type="scientific">Ammoniphilus resinae</name>
    <dbReference type="NCBI Taxonomy" id="861532"/>
    <lineage>
        <taxon>Bacteria</taxon>
        <taxon>Bacillati</taxon>
        <taxon>Bacillota</taxon>
        <taxon>Bacilli</taxon>
        <taxon>Bacillales</taxon>
        <taxon>Paenibacillaceae</taxon>
        <taxon>Aneurinibacillus group</taxon>
        <taxon>Ammoniphilus</taxon>
    </lineage>
</organism>
<dbReference type="Proteomes" id="UP001519343">
    <property type="component" value="Unassembled WGS sequence"/>
</dbReference>
<dbReference type="RefSeq" id="WP_209812947.1">
    <property type="nucleotide sequence ID" value="NZ_JAGGKT010000034.1"/>
</dbReference>
<name>A0ABS4GXI6_9BACL</name>
<sequence>MKILYVTTVSDTMGFFTSHINMLLEEGHTVDMACNIGKPINQELIDLGCNAYNIEFSRSPVNPSNIVAYKNLKKLIIEKGYDVVHTHTPVASVCVRLACKKLKNVRVMYTAHGFHFYKGAPLQNWLIYYSIEKWLSKYTDVLITINQEDFQRAKKSFKAGAIEYLPGVGIDINKFNNVAVDKAEKRRELGLPKDSFVVLSVGELNKNKNHETIIKAIAQLGNSEIYYVICGLGPLEGNLKRLANELGLGDRVKLLGFRKDINEIFKASDIFVFPSFREGLSVALMESMACGLPVVCSHIRGNSDLIHNNKGGFLIESSDVSGFAEAINNITDSKKLRLTYGQYNTEIIQGFNMTNVLQKLKKIYYSRTKH</sequence>
<evidence type="ECO:0000313" key="4">
    <source>
        <dbReference type="Proteomes" id="UP001519343"/>
    </source>
</evidence>
<evidence type="ECO:0000259" key="1">
    <source>
        <dbReference type="Pfam" id="PF00534"/>
    </source>
</evidence>
<dbReference type="InterPro" id="IPR028098">
    <property type="entry name" value="Glyco_trans_4-like_N"/>
</dbReference>
<reference evidence="3 4" key="1">
    <citation type="submission" date="2021-03" db="EMBL/GenBank/DDBJ databases">
        <title>Genomic Encyclopedia of Type Strains, Phase IV (KMG-IV): sequencing the most valuable type-strain genomes for metagenomic binning, comparative biology and taxonomic classification.</title>
        <authorList>
            <person name="Goeker M."/>
        </authorList>
    </citation>
    <scope>NUCLEOTIDE SEQUENCE [LARGE SCALE GENOMIC DNA]</scope>
    <source>
        <strain evidence="3 4">DSM 24738</strain>
    </source>
</reference>
<dbReference type="InterPro" id="IPR050194">
    <property type="entry name" value="Glycosyltransferase_grp1"/>
</dbReference>
<gene>
    <name evidence="3" type="ORF">J2Z37_005001</name>
</gene>
<dbReference type="CDD" id="cd03808">
    <property type="entry name" value="GT4_CapM-like"/>
    <property type="match status" value="1"/>
</dbReference>
<dbReference type="PANTHER" id="PTHR45947:SF3">
    <property type="entry name" value="SULFOQUINOVOSYL TRANSFERASE SQD2"/>
    <property type="match status" value="1"/>
</dbReference>